<dbReference type="AlphaFoldDB" id="A0A2R6XBF9"/>
<protein>
    <submittedName>
        <fullName evidence="2">Uncharacterized protein</fullName>
    </submittedName>
</protein>
<dbReference type="EMBL" id="KZ772697">
    <property type="protein sequence ID" value="PTQ43453.1"/>
    <property type="molecule type" value="Genomic_DNA"/>
</dbReference>
<feature type="compositionally biased region" description="Basic and acidic residues" evidence="1">
    <location>
        <begin position="170"/>
        <end position="192"/>
    </location>
</feature>
<feature type="compositionally biased region" description="Polar residues" evidence="1">
    <location>
        <begin position="203"/>
        <end position="215"/>
    </location>
</feature>
<feature type="region of interest" description="Disordered" evidence="1">
    <location>
        <begin position="17"/>
        <end position="73"/>
    </location>
</feature>
<evidence type="ECO:0000313" key="3">
    <source>
        <dbReference type="Proteomes" id="UP000244005"/>
    </source>
</evidence>
<feature type="compositionally biased region" description="Basic and acidic residues" evidence="1">
    <location>
        <begin position="56"/>
        <end position="67"/>
    </location>
</feature>
<sequence>MNPKAVHAMHQSFQCCRSMGGRQGGREGGRKGGSITESDRVRMSTRSRSNPTHALECSRRPTDRSGERAAAAGECQQLRGPHCRINLLQLRLHCSGPGSKSPMAANRRCSQTEEEEEEEEEACRWQRGGWRVCVELVESRWRSFRERRATRARARRFLHRAIARGPGAWTHRESGRRASEDDERERERERCPNRASHGIDPSILQSFNRSLQSARDSLARTHRARDPVPRAPP</sequence>
<evidence type="ECO:0000313" key="2">
    <source>
        <dbReference type="EMBL" id="PTQ43453.1"/>
    </source>
</evidence>
<accession>A0A2R6XBF9</accession>
<proteinExistence type="predicted"/>
<evidence type="ECO:0000256" key="1">
    <source>
        <dbReference type="SAM" id="MobiDB-lite"/>
    </source>
</evidence>
<reference evidence="3" key="1">
    <citation type="journal article" date="2017" name="Cell">
        <title>Insights into land plant evolution garnered from the Marchantia polymorpha genome.</title>
        <authorList>
            <person name="Bowman J.L."/>
            <person name="Kohchi T."/>
            <person name="Yamato K.T."/>
            <person name="Jenkins J."/>
            <person name="Shu S."/>
            <person name="Ishizaki K."/>
            <person name="Yamaoka S."/>
            <person name="Nishihama R."/>
            <person name="Nakamura Y."/>
            <person name="Berger F."/>
            <person name="Adam C."/>
            <person name="Aki S.S."/>
            <person name="Althoff F."/>
            <person name="Araki T."/>
            <person name="Arteaga-Vazquez M.A."/>
            <person name="Balasubrmanian S."/>
            <person name="Barry K."/>
            <person name="Bauer D."/>
            <person name="Boehm C.R."/>
            <person name="Briginshaw L."/>
            <person name="Caballero-Perez J."/>
            <person name="Catarino B."/>
            <person name="Chen F."/>
            <person name="Chiyoda S."/>
            <person name="Chovatia M."/>
            <person name="Davies K.M."/>
            <person name="Delmans M."/>
            <person name="Demura T."/>
            <person name="Dierschke T."/>
            <person name="Dolan L."/>
            <person name="Dorantes-Acosta A.E."/>
            <person name="Eklund D.M."/>
            <person name="Florent S.N."/>
            <person name="Flores-Sandoval E."/>
            <person name="Fujiyama A."/>
            <person name="Fukuzawa H."/>
            <person name="Galik B."/>
            <person name="Grimanelli D."/>
            <person name="Grimwood J."/>
            <person name="Grossniklaus U."/>
            <person name="Hamada T."/>
            <person name="Haseloff J."/>
            <person name="Hetherington A.J."/>
            <person name="Higo A."/>
            <person name="Hirakawa Y."/>
            <person name="Hundley H.N."/>
            <person name="Ikeda Y."/>
            <person name="Inoue K."/>
            <person name="Inoue S.I."/>
            <person name="Ishida S."/>
            <person name="Jia Q."/>
            <person name="Kakita M."/>
            <person name="Kanazawa T."/>
            <person name="Kawai Y."/>
            <person name="Kawashima T."/>
            <person name="Kennedy M."/>
            <person name="Kinose K."/>
            <person name="Kinoshita T."/>
            <person name="Kohara Y."/>
            <person name="Koide E."/>
            <person name="Komatsu K."/>
            <person name="Kopischke S."/>
            <person name="Kubo M."/>
            <person name="Kyozuka J."/>
            <person name="Lagercrantz U."/>
            <person name="Lin S.S."/>
            <person name="Lindquist E."/>
            <person name="Lipzen A.M."/>
            <person name="Lu C.W."/>
            <person name="De Luna E."/>
            <person name="Martienssen R.A."/>
            <person name="Minamino N."/>
            <person name="Mizutani M."/>
            <person name="Mizutani M."/>
            <person name="Mochizuki N."/>
            <person name="Monte I."/>
            <person name="Mosher R."/>
            <person name="Nagasaki H."/>
            <person name="Nakagami H."/>
            <person name="Naramoto S."/>
            <person name="Nishitani K."/>
            <person name="Ohtani M."/>
            <person name="Okamoto T."/>
            <person name="Okumura M."/>
            <person name="Phillips J."/>
            <person name="Pollak B."/>
            <person name="Reinders A."/>
            <person name="Rovekamp M."/>
            <person name="Sano R."/>
            <person name="Sawa S."/>
            <person name="Schmid M.W."/>
            <person name="Shirakawa M."/>
            <person name="Solano R."/>
            <person name="Spunde A."/>
            <person name="Suetsugu N."/>
            <person name="Sugano S."/>
            <person name="Sugiyama A."/>
            <person name="Sun R."/>
            <person name="Suzuki Y."/>
            <person name="Takenaka M."/>
            <person name="Takezawa D."/>
            <person name="Tomogane H."/>
            <person name="Tsuzuki M."/>
            <person name="Ueda T."/>
            <person name="Umeda M."/>
            <person name="Ward J.M."/>
            <person name="Watanabe Y."/>
            <person name="Yazaki K."/>
            <person name="Yokoyama R."/>
            <person name="Yoshitake Y."/>
            <person name="Yotsui I."/>
            <person name="Zachgo S."/>
            <person name="Schmutz J."/>
        </authorList>
    </citation>
    <scope>NUCLEOTIDE SEQUENCE [LARGE SCALE GENOMIC DNA]</scope>
    <source>
        <strain evidence="3">Tak-1</strain>
    </source>
</reference>
<keyword evidence="3" id="KW-1185">Reference proteome</keyword>
<gene>
    <name evidence="2" type="ORF">MARPO_0025s0133</name>
</gene>
<dbReference type="Proteomes" id="UP000244005">
    <property type="component" value="Unassembled WGS sequence"/>
</dbReference>
<feature type="compositionally biased region" description="Basic and acidic residues" evidence="1">
    <location>
        <begin position="224"/>
        <end position="233"/>
    </location>
</feature>
<name>A0A2R6XBF9_MARPO</name>
<feature type="region of interest" description="Disordered" evidence="1">
    <location>
        <begin position="168"/>
        <end position="233"/>
    </location>
</feature>
<organism evidence="2 3">
    <name type="scientific">Marchantia polymorpha</name>
    <name type="common">Common liverwort</name>
    <name type="synonym">Marchantia aquatica</name>
    <dbReference type="NCBI Taxonomy" id="3197"/>
    <lineage>
        <taxon>Eukaryota</taxon>
        <taxon>Viridiplantae</taxon>
        <taxon>Streptophyta</taxon>
        <taxon>Embryophyta</taxon>
        <taxon>Marchantiophyta</taxon>
        <taxon>Marchantiopsida</taxon>
        <taxon>Marchantiidae</taxon>
        <taxon>Marchantiales</taxon>
        <taxon>Marchantiaceae</taxon>
        <taxon>Marchantia</taxon>
    </lineage>
</organism>